<dbReference type="EMBL" id="CP003098">
    <property type="protein sequence ID" value="AET33919.1"/>
    <property type="molecule type" value="Genomic_DNA"/>
</dbReference>
<evidence type="ECO:0000313" key="1">
    <source>
        <dbReference type="EMBL" id="AET33919.1"/>
    </source>
</evidence>
<accession>G7VD40</accession>
<name>G7VD40_9CREN</name>
<organism evidence="1 2">
    <name type="scientific">Pyrobaculum ferrireducens</name>
    <dbReference type="NCBI Taxonomy" id="1104324"/>
    <lineage>
        <taxon>Archaea</taxon>
        <taxon>Thermoproteota</taxon>
        <taxon>Thermoprotei</taxon>
        <taxon>Thermoproteales</taxon>
        <taxon>Thermoproteaceae</taxon>
        <taxon>Pyrobaculum</taxon>
    </lineage>
</organism>
<gene>
    <name evidence="1" type="ORF">P186_2533</name>
</gene>
<dbReference type="BioCyc" id="PSP1104324:GJSN-2479-MONOMER"/>
<sequence length="37" mass="3872">MWADVAIAGEEIPRLPRRVAAVPGLGRAFTAAPPADE</sequence>
<evidence type="ECO:0000313" key="2">
    <source>
        <dbReference type="Proteomes" id="UP000005867"/>
    </source>
</evidence>
<proteinExistence type="predicted"/>
<protein>
    <submittedName>
        <fullName evidence="1">Uncharacterized protein</fullName>
    </submittedName>
</protein>
<keyword evidence="2" id="KW-1185">Reference proteome</keyword>
<dbReference type="HOGENOM" id="CLU_3338629_0_0_2"/>
<reference evidence="1 2" key="1">
    <citation type="journal article" date="2012" name="J. Bacteriol.">
        <title>Complete genome sequence of strain 1860, a crenarchaeon of the genus pyrobaculum able to grow with various electron acceptors.</title>
        <authorList>
            <person name="Mardanov A.V."/>
            <person name="Gumerov V.M."/>
            <person name="Slobodkina G.B."/>
            <person name="Beletsky A.V."/>
            <person name="Bonch-Osmolovskaya E.A."/>
            <person name="Ravin N.V."/>
            <person name="Skryabin K.G."/>
        </authorList>
    </citation>
    <scope>NUCLEOTIDE SEQUENCE [LARGE SCALE GENOMIC DNA]</scope>
    <source>
        <strain evidence="1 2">1860</strain>
    </source>
</reference>
<dbReference type="KEGG" id="pyr:P186_2533"/>
<dbReference type="Proteomes" id="UP000005867">
    <property type="component" value="Chromosome"/>
</dbReference>
<dbReference type="AlphaFoldDB" id="G7VD40"/>